<dbReference type="InterPro" id="IPR014017">
    <property type="entry name" value="DNA_helicase_UvrD-like_C"/>
</dbReference>
<feature type="active site" description="For nuclease activity" evidence="15">
    <location>
        <position position="1220"/>
    </location>
</feature>
<dbReference type="InterPro" id="IPR004586">
    <property type="entry name" value="RecB"/>
</dbReference>
<dbReference type="InterPro" id="IPR014016">
    <property type="entry name" value="UvrD-like_ATP-bd"/>
</dbReference>
<feature type="region of interest" description="Nuclease activity, interacts with RecD and RecA" evidence="15">
    <location>
        <begin position="967"/>
        <end position="1321"/>
    </location>
</feature>
<keyword evidence="12 15" id="KW-0413">Isomerase</keyword>
<evidence type="ECO:0000256" key="3">
    <source>
        <dbReference type="ARBA" id="ARBA00022741"/>
    </source>
</evidence>
<evidence type="ECO:0000256" key="10">
    <source>
        <dbReference type="ARBA" id="ARBA00023125"/>
    </source>
</evidence>
<comment type="function">
    <text evidence="15">A helicase/nuclease that prepares dsDNA breaks (DSB) for recombinational DNA repair. Binds to DSBs and unwinds DNA via a highly rapid and processive ATP-dependent bidirectional helicase activity. Unwinds dsDNA until it encounters a Chi (crossover hotspot instigator) sequence from the 3' direction. Cuts ssDNA a few nucleotides 3' to the Chi site. The properties and activities of the enzyme are changed at Chi. The Chi-altered holoenzyme produces a long 3'-ssDNA overhang and facilitates RecA-binding to the ssDNA for homologous DNA recombination and repair. Holoenzyme degrades any linearized DNA that is unable to undergo homologous recombination. In the holoenzyme this subunit contributes ATPase, 3'-5' helicase, exonuclease activity and loads RecA onto ssDNA.</text>
</comment>
<dbReference type="EC" id="5.6.2.4" evidence="15"/>
<dbReference type="GO" id="GO:0016887">
    <property type="term" value="F:ATP hydrolysis activity"/>
    <property type="evidence" value="ECO:0007669"/>
    <property type="project" value="RHEA"/>
</dbReference>
<keyword evidence="11 15" id="KW-0234">DNA repair</keyword>
<keyword evidence="5 15" id="KW-0378">Hydrolase</keyword>
<comment type="caution">
    <text evidence="20">The sequence shown here is derived from an EMBL/GenBank/DDBJ whole genome shotgun (WGS) entry which is preliminary data.</text>
</comment>
<dbReference type="SUPFAM" id="SSF52540">
    <property type="entry name" value="P-loop containing nucleoside triphosphate hydrolases"/>
    <property type="match status" value="1"/>
</dbReference>
<dbReference type="Proteomes" id="UP000321192">
    <property type="component" value="Unassembled WGS sequence"/>
</dbReference>
<dbReference type="Pfam" id="PF00580">
    <property type="entry name" value="UvrD-helicase"/>
    <property type="match status" value="1"/>
</dbReference>
<evidence type="ECO:0000256" key="1">
    <source>
        <dbReference type="ARBA" id="ARBA00022722"/>
    </source>
</evidence>
<comment type="catalytic activity">
    <reaction evidence="13 15">
        <text>Couples ATP hydrolysis with the unwinding of duplex DNA by translocating in the 3'-5' direction.</text>
        <dbReference type="EC" id="5.6.2.4"/>
    </reaction>
</comment>
<feature type="binding site" evidence="15">
    <location>
        <position position="1207"/>
    </location>
    <ligand>
        <name>Mg(2+)</name>
        <dbReference type="ChEBI" id="CHEBI:18420"/>
    </ligand>
</feature>
<dbReference type="EC" id="3.1.11.5" evidence="15"/>
<comment type="miscellaneous">
    <text evidence="15">In the RecBCD complex, RecB has a slow 3'-5' helicase, an exonuclease activity and loads RecA onto ssDNA, RecD has a fast 5'-3' helicase activity, while RecC stimulates the ATPase and processivity of the RecB helicase and contributes to recognition of the Chi site.</text>
</comment>
<evidence type="ECO:0000256" key="14">
    <source>
        <dbReference type="ARBA" id="ARBA00048988"/>
    </source>
</evidence>
<keyword evidence="6 15" id="KW-0347">Helicase</keyword>
<comment type="subunit">
    <text evidence="15">Heterotrimer of RecB, RecC and RecD. All subunits contribute to DNA-binding. Interacts with RecA.</text>
</comment>
<feature type="region of interest" description="DNA-binding and helicase activity, interacts with RecC" evidence="15">
    <location>
        <begin position="1"/>
        <end position="941"/>
    </location>
</feature>
<dbReference type="EMBL" id="SSFD01000049">
    <property type="protein sequence ID" value="TXH90075.1"/>
    <property type="molecule type" value="Genomic_DNA"/>
</dbReference>
<dbReference type="Gene3D" id="1.10.3170.10">
    <property type="entry name" value="Recbcd, chain B, domain 2"/>
    <property type="match status" value="1"/>
</dbReference>
<feature type="binding site" evidence="15">
    <location>
        <position position="1220"/>
    </location>
    <ligand>
        <name>Mg(2+)</name>
        <dbReference type="ChEBI" id="CHEBI:18420"/>
    </ligand>
</feature>
<dbReference type="InterPro" id="IPR038726">
    <property type="entry name" value="PDDEXK_AddAB-type"/>
</dbReference>
<keyword evidence="1 15" id="KW-0540">Nuclease</keyword>
<protein>
    <recommendedName>
        <fullName evidence="15">RecBCD enzyme subunit RecB</fullName>
        <ecNumber evidence="15">3.1.11.5</ecNumber>
        <ecNumber evidence="15">5.6.2.4</ecNumber>
    </recommendedName>
    <alternativeName>
        <fullName evidence="15">DNA 3'-5' helicase subunit RecB</fullName>
    </alternativeName>
    <alternativeName>
        <fullName evidence="15">Exonuclease V subunit RecB</fullName>
        <shortName evidence="15">ExoV subunit RecB</shortName>
    </alternativeName>
    <alternativeName>
        <fullName evidence="15">Helicase/nuclease RecBCD subunit RecB</fullName>
    </alternativeName>
</protein>
<feature type="binding site" evidence="15">
    <location>
        <position position="1094"/>
    </location>
    <ligand>
        <name>Mg(2+)</name>
        <dbReference type="ChEBI" id="CHEBI:18420"/>
    </ligand>
</feature>
<keyword evidence="9 15" id="KW-0460">Magnesium</keyword>
<dbReference type="PANTHER" id="PTHR11070">
    <property type="entry name" value="UVRD / RECB / PCRA DNA HELICASE FAMILY MEMBER"/>
    <property type="match status" value="1"/>
</dbReference>
<evidence type="ECO:0000259" key="18">
    <source>
        <dbReference type="PROSITE" id="PS51198"/>
    </source>
</evidence>
<dbReference type="HAMAP" id="MF_01485">
    <property type="entry name" value="RecB"/>
    <property type="match status" value="1"/>
</dbReference>
<evidence type="ECO:0000256" key="12">
    <source>
        <dbReference type="ARBA" id="ARBA00023235"/>
    </source>
</evidence>
<dbReference type="GO" id="GO:0009338">
    <property type="term" value="C:exodeoxyribonuclease V complex"/>
    <property type="evidence" value="ECO:0007669"/>
    <property type="project" value="TreeGrafter"/>
</dbReference>
<dbReference type="GO" id="GO:0043138">
    <property type="term" value="F:3'-5' DNA helicase activity"/>
    <property type="evidence" value="ECO:0007669"/>
    <property type="project" value="UniProtKB-UniRule"/>
</dbReference>
<evidence type="ECO:0000259" key="19">
    <source>
        <dbReference type="PROSITE" id="PS51217"/>
    </source>
</evidence>
<dbReference type="Gene3D" id="3.90.320.10">
    <property type="match status" value="1"/>
</dbReference>
<comment type="catalytic activity">
    <reaction evidence="15">
        <text>Exonucleolytic cleavage (in the presence of ATP) in either 5'- to 3'- or 3'- to 5'-direction to yield 5'-phosphooligonucleotides.</text>
        <dbReference type="EC" id="3.1.11.5"/>
    </reaction>
</comment>
<keyword evidence="7 15" id="KW-0269">Exonuclease</keyword>
<evidence type="ECO:0000256" key="6">
    <source>
        <dbReference type="ARBA" id="ARBA00022806"/>
    </source>
</evidence>
<keyword evidence="3 15" id="KW-0547">Nucleotide-binding</keyword>
<evidence type="ECO:0000256" key="7">
    <source>
        <dbReference type="ARBA" id="ARBA00022839"/>
    </source>
</evidence>
<sequence length="1321" mass="144880">MSHRLDPACFPLRGSRLIEASAGTGKTWTIAALYLRLVLGHGDADTAFARPLLPAEILVMTFTRAATRELSERIRERLREAAAWFRNEDAGRAPDPLLDELRAAYPDAAARRNAAWRLAMAAAAMDDAAVFTIDAWCQRMLREHAFDSGNPFDEELAADESVLLTEAAQDYWRQHCYPLAGEALELVLAQWADVHALVEDMRALVGQPLQGADRDDGGDRDRSADPGDQDGVRRDSAGGETLAALIGRVGGAHRRARVALSRGWAERARAMKDWLDEELATKAKLWNRTKLHERYYTPWLEALEQWARNPLDRRLELPDSARHRLTPDGLLEARKADAPAPVLPEHFAAFAGLIEDHDALPDPRTALRIHAATRVGERLAELKRQARSFGFADLLDRLDRALAGPHGARLRERILTQYPVALIDEFQDTSPLQYRLFDALYRAADDDPRSALLLIGDPKQSIYGFRGADIYSYLQARRATAGRHYMLGTNFRSAHALVSAVNTWFAQAEDRPGAGAFGFRDGADNALPFEAVAAKGREEVFHADGGVPPALLIHHDLTLRSAGEIRRLFAARCAERIVGWLNDEHAGFQAPGKAFQRLRPADIAVLVRSGREAAEVRRALRRRGLASVYLSDKDSVFASAEAHDLLHWLRAVASPLDARLVRAALATRTVGLSIPELARLASSDAAFDARSEQFRALHVAWRELGVLTMLRRSLHLLDLPARWLAEPEGERRLTNFLHLAELLQQAGATLEGETALVRWLAMTIEAGGSRAGEEQVVRLESDADLVKVVTVHKSKGLEYPVVCLPFATSFRAVERRTARYLKLADASGRRRLALDYDDADLERAEAERLREDLRLFYVALTRARHALWMGFAAVRIGKGKACQTHRSAPGHLLAGGAALDEAAWLAPLQALATAAAQDGATGTEADGRTRIALEAAPPEEAHTLLRRREALPPLQDSAPYRADFERRWSLGSFSALVRDIDPAQMVALPGAGSAPPAPARGTTADLFAAAPDEAGSAAPLAADDCGQAEAAGAARILPVHVRRPAADEALVRLEEDAALAPSGADGGLALAPPDTDRPPWHRFPRGAFAGDFLHDVLEWLAAEGFALGANEGLEAALRRRCERAGHGERTDELVQWMRALLGARLPSLDAALQDLRVLITEMEFWLPSAHLQATAVDALCRRHLLHAQPRPALPQRELHGMLMGFADLVFEHDGRYWVLDYKSNSLGEDGSAYDRAALEAAMAHHRYDVQAAIYLLALHRLLRARLGGAYEPARQLGGALYLFLRGIDGPARGEYAIPATPALIELLDTLDHLLADEASLA</sequence>
<comment type="domain">
    <text evidence="15">The N-terminal DNA-binding domain is a ssDNA-dependent ATPase and has ATP-dependent 3'-5' helicase function. This domain interacts with RecC.</text>
</comment>
<dbReference type="GO" id="GO:0003677">
    <property type="term" value="F:DNA binding"/>
    <property type="evidence" value="ECO:0007669"/>
    <property type="project" value="UniProtKB-UniRule"/>
</dbReference>
<dbReference type="PROSITE" id="PS51198">
    <property type="entry name" value="UVRD_HELICASE_ATP_BIND"/>
    <property type="match status" value="1"/>
</dbReference>
<evidence type="ECO:0000256" key="9">
    <source>
        <dbReference type="ARBA" id="ARBA00022842"/>
    </source>
</evidence>
<dbReference type="GO" id="GO:0000724">
    <property type="term" value="P:double-strand break repair via homologous recombination"/>
    <property type="evidence" value="ECO:0007669"/>
    <property type="project" value="UniProtKB-UniRule"/>
</dbReference>
<comment type="similarity">
    <text evidence="15">Belongs to the helicase family. UvrD subfamily.</text>
</comment>
<evidence type="ECO:0000256" key="13">
    <source>
        <dbReference type="ARBA" id="ARBA00034617"/>
    </source>
</evidence>
<evidence type="ECO:0000256" key="17">
    <source>
        <dbReference type="SAM" id="MobiDB-lite"/>
    </source>
</evidence>
<keyword evidence="10 15" id="KW-0238">DNA-binding</keyword>
<dbReference type="Gene3D" id="3.40.50.300">
    <property type="entry name" value="P-loop containing nucleotide triphosphate hydrolases"/>
    <property type="match status" value="2"/>
</dbReference>
<feature type="region of interest" description="Disordered" evidence="17">
    <location>
        <begin position="209"/>
        <end position="237"/>
    </location>
</feature>
<dbReference type="Pfam" id="PF12705">
    <property type="entry name" value="PDDEXK_1"/>
    <property type="match status" value="1"/>
</dbReference>
<dbReference type="GO" id="GO:0005524">
    <property type="term" value="F:ATP binding"/>
    <property type="evidence" value="ECO:0007669"/>
    <property type="project" value="UniProtKB-UniRule"/>
</dbReference>
<feature type="domain" description="UvrD-like helicase C-terminal" evidence="19">
    <location>
        <begin position="518"/>
        <end position="796"/>
    </location>
</feature>
<comment type="catalytic activity">
    <reaction evidence="14 15">
        <text>ATP + H2O = ADP + phosphate + H(+)</text>
        <dbReference type="Rhea" id="RHEA:13065"/>
        <dbReference type="ChEBI" id="CHEBI:15377"/>
        <dbReference type="ChEBI" id="CHEBI:15378"/>
        <dbReference type="ChEBI" id="CHEBI:30616"/>
        <dbReference type="ChEBI" id="CHEBI:43474"/>
        <dbReference type="ChEBI" id="CHEBI:456216"/>
        <dbReference type="EC" id="5.6.2.4"/>
    </reaction>
</comment>
<dbReference type="GO" id="GO:0008854">
    <property type="term" value="F:exodeoxyribonuclease V activity"/>
    <property type="evidence" value="ECO:0007669"/>
    <property type="project" value="UniProtKB-EC"/>
</dbReference>
<dbReference type="PROSITE" id="PS51217">
    <property type="entry name" value="UVRD_HELICASE_CTER"/>
    <property type="match status" value="1"/>
</dbReference>
<dbReference type="RefSeq" id="WP_276656999.1">
    <property type="nucleotide sequence ID" value="NZ_SSFD01000049.1"/>
</dbReference>
<feature type="binding site" evidence="16">
    <location>
        <begin position="20"/>
        <end position="27"/>
    </location>
    <ligand>
        <name>ATP</name>
        <dbReference type="ChEBI" id="CHEBI:30616"/>
    </ligand>
</feature>
<keyword evidence="8 15" id="KW-0067">ATP-binding</keyword>
<dbReference type="InterPro" id="IPR011335">
    <property type="entry name" value="Restrct_endonuc-II-like"/>
</dbReference>
<dbReference type="PANTHER" id="PTHR11070:SF23">
    <property type="entry name" value="RECBCD ENZYME SUBUNIT RECB"/>
    <property type="match status" value="1"/>
</dbReference>
<dbReference type="Gene3D" id="1.10.486.10">
    <property type="entry name" value="PCRA, domain 4"/>
    <property type="match status" value="1"/>
</dbReference>
<dbReference type="InterPro" id="IPR011604">
    <property type="entry name" value="PDDEXK-like_dom_sf"/>
</dbReference>
<gene>
    <name evidence="15" type="primary">recB</name>
    <name evidence="20" type="ORF">E6Q80_03755</name>
</gene>
<evidence type="ECO:0000313" key="20">
    <source>
        <dbReference type="EMBL" id="TXH90075.1"/>
    </source>
</evidence>
<evidence type="ECO:0000256" key="11">
    <source>
        <dbReference type="ARBA" id="ARBA00023204"/>
    </source>
</evidence>
<dbReference type="GO" id="GO:0000287">
    <property type="term" value="F:magnesium ion binding"/>
    <property type="evidence" value="ECO:0007669"/>
    <property type="project" value="UniProtKB-UniRule"/>
</dbReference>
<accession>A0A5C7T4W7</accession>
<evidence type="ECO:0000256" key="8">
    <source>
        <dbReference type="ARBA" id="ARBA00022840"/>
    </source>
</evidence>
<dbReference type="Pfam" id="PF13361">
    <property type="entry name" value="UvrD_C"/>
    <property type="match status" value="1"/>
</dbReference>
<evidence type="ECO:0000256" key="4">
    <source>
        <dbReference type="ARBA" id="ARBA00022763"/>
    </source>
</evidence>
<dbReference type="SUPFAM" id="SSF52980">
    <property type="entry name" value="Restriction endonuclease-like"/>
    <property type="match status" value="1"/>
</dbReference>
<evidence type="ECO:0000256" key="16">
    <source>
        <dbReference type="PROSITE-ProRule" id="PRU00560"/>
    </source>
</evidence>
<organism evidence="20 21">
    <name type="scientific">Thauera aminoaromatica</name>
    <dbReference type="NCBI Taxonomy" id="164330"/>
    <lineage>
        <taxon>Bacteria</taxon>
        <taxon>Pseudomonadati</taxon>
        <taxon>Pseudomonadota</taxon>
        <taxon>Betaproteobacteria</taxon>
        <taxon>Rhodocyclales</taxon>
        <taxon>Zoogloeaceae</taxon>
        <taxon>Thauera</taxon>
    </lineage>
</organism>
<proteinExistence type="inferred from homology"/>
<dbReference type="InterPro" id="IPR000212">
    <property type="entry name" value="DNA_helicase_UvrD/REP"/>
</dbReference>
<dbReference type="CDD" id="cd22352">
    <property type="entry name" value="RecB_C-like"/>
    <property type="match status" value="1"/>
</dbReference>
<reference evidence="20 21" key="1">
    <citation type="submission" date="2018-09" db="EMBL/GenBank/DDBJ databases">
        <title>Metagenome Assembled Genomes from an Advanced Water Purification Facility.</title>
        <authorList>
            <person name="Stamps B.W."/>
            <person name="Spear J.R."/>
        </authorList>
    </citation>
    <scope>NUCLEOTIDE SEQUENCE [LARGE SCALE GENOMIC DNA]</scope>
    <source>
        <strain evidence="20">Bin_27_1</strain>
    </source>
</reference>
<keyword evidence="2 15" id="KW-0479">Metal-binding</keyword>
<evidence type="ECO:0000256" key="15">
    <source>
        <dbReference type="HAMAP-Rule" id="MF_01485"/>
    </source>
</evidence>
<name>A0A5C7T4W7_THASP</name>
<evidence type="ECO:0000313" key="21">
    <source>
        <dbReference type="Proteomes" id="UP000321192"/>
    </source>
</evidence>
<comment type="cofactor">
    <cofactor evidence="15">
        <name>Mg(2+)</name>
        <dbReference type="ChEBI" id="CHEBI:18420"/>
    </cofactor>
    <text evidence="15">Binds 1 Mg(2+) ion per subunit.</text>
</comment>
<evidence type="ECO:0000256" key="2">
    <source>
        <dbReference type="ARBA" id="ARBA00022723"/>
    </source>
</evidence>
<dbReference type="GO" id="GO:0005829">
    <property type="term" value="C:cytosol"/>
    <property type="evidence" value="ECO:0007669"/>
    <property type="project" value="TreeGrafter"/>
</dbReference>
<dbReference type="InterPro" id="IPR027417">
    <property type="entry name" value="P-loop_NTPase"/>
</dbReference>
<comment type="domain">
    <text evidence="15">The C-terminal domain has nuclease activity and interacts with RecD. It interacts with RecA, facilitating its loading onto ssDNA.</text>
</comment>
<keyword evidence="4 15" id="KW-0227">DNA damage</keyword>
<feature type="compositionally biased region" description="Basic and acidic residues" evidence="17">
    <location>
        <begin position="212"/>
        <end position="237"/>
    </location>
</feature>
<evidence type="ECO:0000256" key="5">
    <source>
        <dbReference type="ARBA" id="ARBA00022801"/>
    </source>
</evidence>
<feature type="domain" description="UvrD-like helicase ATP-binding" evidence="18">
    <location>
        <begin position="1"/>
        <end position="494"/>
    </location>
</feature>